<name>A0A4S8JKV1_MUSBA</name>
<dbReference type="Pfam" id="PF04720">
    <property type="entry name" value="PDDEXK_6"/>
    <property type="match status" value="1"/>
</dbReference>
<dbReference type="Proteomes" id="UP000317650">
    <property type="component" value="Chromosome 7"/>
</dbReference>
<organism evidence="2 3">
    <name type="scientific">Musa balbisiana</name>
    <name type="common">Banana</name>
    <dbReference type="NCBI Taxonomy" id="52838"/>
    <lineage>
        <taxon>Eukaryota</taxon>
        <taxon>Viridiplantae</taxon>
        <taxon>Streptophyta</taxon>
        <taxon>Embryophyta</taxon>
        <taxon>Tracheophyta</taxon>
        <taxon>Spermatophyta</taxon>
        <taxon>Magnoliopsida</taxon>
        <taxon>Liliopsida</taxon>
        <taxon>Zingiberales</taxon>
        <taxon>Musaceae</taxon>
        <taxon>Musa</taxon>
    </lineage>
</organism>
<sequence length="96" mass="10898">MRADRFPNGYDKYIDVIAKGDACYIVEIKLAIKFEIARLTTYYVMLLHILLAVFIDSRDLLENIMKLMYVAIIESSKAWACTCYCGGGESICEQNG</sequence>
<evidence type="ECO:0000313" key="3">
    <source>
        <dbReference type="Proteomes" id="UP000317650"/>
    </source>
</evidence>
<evidence type="ECO:0000313" key="2">
    <source>
        <dbReference type="EMBL" id="THU61822.1"/>
    </source>
</evidence>
<proteinExistence type="predicted"/>
<protein>
    <submittedName>
        <fullName evidence="2">Uncharacterized protein</fullName>
    </submittedName>
</protein>
<keyword evidence="1" id="KW-1133">Transmembrane helix</keyword>
<comment type="caution">
    <text evidence="2">The sequence shown here is derived from an EMBL/GenBank/DDBJ whole genome shotgun (WGS) entry which is preliminary data.</text>
</comment>
<keyword evidence="3" id="KW-1185">Reference proteome</keyword>
<dbReference type="InterPro" id="IPR006502">
    <property type="entry name" value="PDDEXK-like"/>
</dbReference>
<gene>
    <name evidence="2" type="ORF">C4D60_Mb07t27310</name>
</gene>
<keyword evidence="1" id="KW-0812">Transmembrane</keyword>
<feature type="transmembrane region" description="Helical" evidence="1">
    <location>
        <begin position="36"/>
        <end position="55"/>
    </location>
</feature>
<dbReference type="AlphaFoldDB" id="A0A4S8JKV1"/>
<accession>A0A4S8JKV1</accession>
<reference evidence="2 3" key="1">
    <citation type="journal article" date="2019" name="Nat. Plants">
        <title>Genome sequencing of Musa balbisiana reveals subgenome evolution and function divergence in polyploid bananas.</title>
        <authorList>
            <person name="Yao X."/>
        </authorList>
    </citation>
    <scope>NUCLEOTIDE SEQUENCE [LARGE SCALE GENOMIC DNA]</scope>
    <source>
        <strain evidence="3">cv. DH-PKW</strain>
        <tissue evidence="2">Leaves</tissue>
    </source>
</reference>
<evidence type="ECO:0000256" key="1">
    <source>
        <dbReference type="SAM" id="Phobius"/>
    </source>
</evidence>
<keyword evidence="1" id="KW-0472">Membrane</keyword>
<dbReference type="EMBL" id="PYDT01000005">
    <property type="protein sequence ID" value="THU61822.1"/>
    <property type="molecule type" value="Genomic_DNA"/>
</dbReference>